<evidence type="ECO:0000259" key="3">
    <source>
        <dbReference type="PROSITE" id="PS50110"/>
    </source>
</evidence>
<dbReference type="InterPro" id="IPR001789">
    <property type="entry name" value="Sig_transdc_resp-reg_receiver"/>
</dbReference>
<dbReference type="SMART" id="SM00448">
    <property type="entry name" value="REC"/>
    <property type="match status" value="1"/>
</dbReference>
<proteinExistence type="predicted"/>
<dbReference type="Gene3D" id="3.40.50.2300">
    <property type="match status" value="1"/>
</dbReference>
<protein>
    <submittedName>
        <fullName evidence="4">Response regulator receiver protein</fullName>
    </submittedName>
</protein>
<dbReference type="Proteomes" id="UP000320176">
    <property type="component" value="Unassembled WGS sequence"/>
</dbReference>
<organism evidence="4 5">
    <name type="scientific">Stieleria varia</name>
    <dbReference type="NCBI Taxonomy" id="2528005"/>
    <lineage>
        <taxon>Bacteria</taxon>
        <taxon>Pseudomonadati</taxon>
        <taxon>Planctomycetota</taxon>
        <taxon>Planctomycetia</taxon>
        <taxon>Pirellulales</taxon>
        <taxon>Pirellulaceae</taxon>
        <taxon>Stieleria</taxon>
    </lineage>
</organism>
<dbReference type="SUPFAM" id="SSF52172">
    <property type="entry name" value="CheY-like"/>
    <property type="match status" value="1"/>
</dbReference>
<evidence type="ECO:0000313" key="5">
    <source>
        <dbReference type="Proteomes" id="UP000320176"/>
    </source>
</evidence>
<dbReference type="PROSITE" id="PS50110">
    <property type="entry name" value="RESPONSE_REGULATORY"/>
    <property type="match status" value="1"/>
</dbReference>
<keyword evidence="1 2" id="KW-0597">Phosphoprotein</keyword>
<feature type="modified residue" description="4-aspartylphosphate" evidence="2">
    <location>
        <position position="57"/>
    </location>
</feature>
<gene>
    <name evidence="4" type="ORF">Pla52n_35070</name>
</gene>
<keyword evidence="5" id="KW-1185">Reference proteome</keyword>
<dbReference type="InterPro" id="IPR011006">
    <property type="entry name" value="CheY-like_superfamily"/>
</dbReference>
<name>A0A5C6ASP9_9BACT</name>
<dbReference type="AlphaFoldDB" id="A0A5C6ASP9"/>
<evidence type="ECO:0000256" key="1">
    <source>
        <dbReference type="ARBA" id="ARBA00022553"/>
    </source>
</evidence>
<dbReference type="Pfam" id="PF00072">
    <property type="entry name" value="Response_reg"/>
    <property type="match status" value="1"/>
</dbReference>
<accession>A0A5C6ASP9</accession>
<evidence type="ECO:0000313" key="4">
    <source>
        <dbReference type="EMBL" id="TWU02457.1"/>
    </source>
</evidence>
<dbReference type="EMBL" id="SJPN01000004">
    <property type="protein sequence ID" value="TWU02457.1"/>
    <property type="molecule type" value="Genomic_DNA"/>
</dbReference>
<dbReference type="InterPro" id="IPR050595">
    <property type="entry name" value="Bact_response_regulator"/>
</dbReference>
<comment type="caution">
    <text evidence="4">The sequence shown here is derived from an EMBL/GenBank/DDBJ whole genome shotgun (WGS) entry which is preliminary data.</text>
</comment>
<evidence type="ECO:0000256" key="2">
    <source>
        <dbReference type="PROSITE-ProRule" id="PRU00169"/>
    </source>
</evidence>
<dbReference type="OrthoDB" id="9788090at2"/>
<feature type="domain" description="Response regulatory" evidence="3">
    <location>
        <begin position="8"/>
        <end position="122"/>
    </location>
</feature>
<dbReference type="RefSeq" id="WP_146520784.1">
    <property type="nucleotide sequence ID" value="NZ_CP151726.1"/>
</dbReference>
<dbReference type="GO" id="GO:0000160">
    <property type="term" value="P:phosphorelay signal transduction system"/>
    <property type="evidence" value="ECO:0007669"/>
    <property type="project" value="InterPro"/>
</dbReference>
<dbReference type="PANTHER" id="PTHR44591:SF21">
    <property type="entry name" value="TWO-COMPONENT RESPONSE REGULATOR"/>
    <property type="match status" value="1"/>
</dbReference>
<sequence length="126" mass="13785">MVLQDKGRVLVVDDDRDICANIKDILDDLGYLTDTAHDGPSALNLIQQGAYDVALLDFKMPGMNGVELYREIKKLRPDVPAIMITAHAESAGLQQAIDAGTRHILRKPVDFACLLPMIDRCATPGI</sequence>
<reference evidence="4 5" key="1">
    <citation type="submission" date="2019-02" db="EMBL/GenBank/DDBJ databases">
        <title>Deep-cultivation of Planctomycetes and their phenomic and genomic characterization uncovers novel biology.</title>
        <authorList>
            <person name="Wiegand S."/>
            <person name="Jogler M."/>
            <person name="Boedeker C."/>
            <person name="Pinto D."/>
            <person name="Vollmers J."/>
            <person name="Rivas-Marin E."/>
            <person name="Kohn T."/>
            <person name="Peeters S.H."/>
            <person name="Heuer A."/>
            <person name="Rast P."/>
            <person name="Oberbeckmann S."/>
            <person name="Bunk B."/>
            <person name="Jeske O."/>
            <person name="Meyerdierks A."/>
            <person name="Storesund J.E."/>
            <person name="Kallscheuer N."/>
            <person name="Luecker S."/>
            <person name="Lage O.M."/>
            <person name="Pohl T."/>
            <person name="Merkel B.J."/>
            <person name="Hornburger P."/>
            <person name="Mueller R.-W."/>
            <person name="Bruemmer F."/>
            <person name="Labrenz M."/>
            <person name="Spormann A.M."/>
            <person name="Op Den Camp H."/>
            <person name="Overmann J."/>
            <person name="Amann R."/>
            <person name="Jetten M.S.M."/>
            <person name="Mascher T."/>
            <person name="Medema M.H."/>
            <person name="Devos D.P."/>
            <person name="Kaster A.-K."/>
            <person name="Ovreas L."/>
            <person name="Rohde M."/>
            <person name="Galperin M.Y."/>
            <person name="Jogler C."/>
        </authorList>
    </citation>
    <scope>NUCLEOTIDE SEQUENCE [LARGE SCALE GENOMIC DNA]</scope>
    <source>
        <strain evidence="4 5">Pla52n</strain>
    </source>
</reference>
<dbReference type="PANTHER" id="PTHR44591">
    <property type="entry name" value="STRESS RESPONSE REGULATOR PROTEIN 1"/>
    <property type="match status" value="1"/>
</dbReference>